<accession>A0A7V5PP83</accession>
<comment type="cofactor">
    <cofactor evidence="6">
        <name>Mg(2+)</name>
        <dbReference type="ChEBI" id="CHEBI:18420"/>
    </cofactor>
    <cofactor evidence="6">
        <name>Mn(2+)</name>
        <dbReference type="ChEBI" id="CHEBI:29035"/>
    </cofactor>
    <text evidence="6">Probably binds two magnesium or manganese ions per subunit.</text>
</comment>
<feature type="binding site" evidence="6">
    <location>
        <position position="35"/>
    </location>
    <ligand>
        <name>Mg(2+)</name>
        <dbReference type="ChEBI" id="CHEBI:18420"/>
        <label>1</label>
    </ligand>
</feature>
<dbReference type="NCBIfam" id="TIGR00633">
    <property type="entry name" value="xth"/>
    <property type="match status" value="1"/>
</dbReference>
<feature type="active site" description="Proton acceptor" evidence="5">
    <location>
        <position position="245"/>
    </location>
</feature>
<keyword evidence="4 6" id="KW-0460">Magnesium</keyword>
<dbReference type="PROSITE" id="PS00726">
    <property type="entry name" value="AP_NUCLEASE_F1_1"/>
    <property type="match status" value="1"/>
</dbReference>
<dbReference type="GO" id="GO:0003677">
    <property type="term" value="F:DNA binding"/>
    <property type="evidence" value="ECO:0007669"/>
    <property type="project" value="InterPro"/>
</dbReference>
<dbReference type="GO" id="GO:0003906">
    <property type="term" value="F:DNA-(apurinic or apyrimidinic site) endonuclease activity"/>
    <property type="evidence" value="ECO:0007669"/>
    <property type="project" value="TreeGrafter"/>
</dbReference>
<gene>
    <name evidence="9" type="primary">xth</name>
    <name evidence="9" type="ORF">ENJ89_06015</name>
</gene>
<evidence type="ECO:0000256" key="7">
    <source>
        <dbReference type="PIRSR" id="PIRSR604808-3"/>
    </source>
</evidence>
<feature type="binding site" evidence="6">
    <location>
        <position position="245"/>
    </location>
    <ligand>
        <name>Mg(2+)</name>
        <dbReference type="ChEBI" id="CHEBI:18420"/>
        <label>1</label>
    </ligand>
</feature>
<feature type="binding site" evidence="6">
    <location>
        <position position="244"/>
    </location>
    <ligand>
        <name>Mg(2+)</name>
        <dbReference type="ChEBI" id="CHEBI:18420"/>
        <label>1</label>
    </ligand>
</feature>
<dbReference type="EC" id="3.1.11.2" evidence="9"/>
<dbReference type="InterPro" id="IPR005135">
    <property type="entry name" value="Endo/exonuclease/phosphatase"/>
</dbReference>
<dbReference type="PANTHER" id="PTHR22748">
    <property type="entry name" value="AP ENDONUCLEASE"/>
    <property type="match status" value="1"/>
</dbReference>
<dbReference type="PANTHER" id="PTHR22748:SF6">
    <property type="entry name" value="DNA-(APURINIC OR APYRIMIDINIC SITE) ENDONUCLEASE"/>
    <property type="match status" value="1"/>
</dbReference>
<dbReference type="SUPFAM" id="SSF56219">
    <property type="entry name" value="DNase I-like"/>
    <property type="match status" value="1"/>
</dbReference>
<feature type="binding site" evidence="6">
    <location>
        <position position="148"/>
    </location>
    <ligand>
        <name>Mg(2+)</name>
        <dbReference type="ChEBI" id="CHEBI:18420"/>
        <label>1</label>
    </ligand>
</feature>
<comment type="caution">
    <text evidence="9">The sequence shown here is derived from an EMBL/GenBank/DDBJ whole genome shotgun (WGS) entry which is preliminary data.</text>
</comment>
<dbReference type="GO" id="GO:0008311">
    <property type="term" value="F:double-stranded DNA 3'-5' DNA exonuclease activity"/>
    <property type="evidence" value="ECO:0007669"/>
    <property type="project" value="UniProtKB-EC"/>
</dbReference>
<dbReference type="Pfam" id="PF03372">
    <property type="entry name" value="Exo_endo_phos"/>
    <property type="match status" value="1"/>
</dbReference>
<feature type="domain" description="Endonuclease/exonuclease/phosphatase" evidence="8">
    <location>
        <begin position="4"/>
        <end position="245"/>
    </location>
</feature>
<comment type="similarity">
    <text evidence="1">Belongs to the DNA repair enzymes AP/ExoA family.</text>
</comment>
<dbReference type="Gene3D" id="3.60.10.10">
    <property type="entry name" value="Endonuclease/exonuclease/phosphatase"/>
    <property type="match status" value="1"/>
</dbReference>
<feature type="site" description="Important for catalytic activity" evidence="7">
    <location>
        <position position="219"/>
    </location>
</feature>
<dbReference type="InterPro" id="IPR036691">
    <property type="entry name" value="Endo/exonu/phosph_ase_sf"/>
</dbReference>
<keyword evidence="3 9" id="KW-0378">Hydrolase</keyword>
<keyword evidence="6" id="KW-0464">Manganese</keyword>
<dbReference type="FunFam" id="3.60.10.10:FF:000026">
    <property type="entry name" value="Exodeoxyribonuclease III"/>
    <property type="match status" value="1"/>
</dbReference>
<feature type="active site" description="Proton donor/acceptor" evidence="5">
    <location>
        <position position="148"/>
    </location>
</feature>
<evidence type="ECO:0000259" key="8">
    <source>
        <dbReference type="Pfam" id="PF03372"/>
    </source>
</evidence>
<feature type="active site" evidence="5">
    <location>
        <position position="108"/>
    </location>
</feature>
<evidence type="ECO:0000256" key="6">
    <source>
        <dbReference type="PIRSR" id="PIRSR604808-2"/>
    </source>
</evidence>
<dbReference type="Proteomes" id="UP000886124">
    <property type="component" value="Unassembled WGS sequence"/>
</dbReference>
<evidence type="ECO:0000313" key="9">
    <source>
        <dbReference type="EMBL" id="HHJ52732.1"/>
    </source>
</evidence>
<dbReference type="CDD" id="cd09085">
    <property type="entry name" value="Mth212-like_AP-endo"/>
    <property type="match status" value="1"/>
</dbReference>
<keyword evidence="2 6" id="KW-0479">Metal-binding</keyword>
<dbReference type="AlphaFoldDB" id="A0A7V5PP83"/>
<protein>
    <submittedName>
        <fullName evidence="9">Exodeoxyribonuclease III</fullName>
        <ecNumber evidence="9">3.1.11.2</ecNumber>
    </submittedName>
</protein>
<feature type="binding site" evidence="6">
    <location>
        <position position="150"/>
    </location>
    <ligand>
        <name>Mg(2+)</name>
        <dbReference type="ChEBI" id="CHEBI:18420"/>
        <label>1</label>
    </ligand>
</feature>
<feature type="binding site" evidence="6">
    <location>
        <position position="7"/>
    </location>
    <ligand>
        <name>Mg(2+)</name>
        <dbReference type="ChEBI" id="CHEBI:18420"/>
        <label>1</label>
    </ligand>
</feature>
<dbReference type="EMBL" id="DROD01000410">
    <property type="protein sequence ID" value="HHJ52732.1"/>
    <property type="molecule type" value="Genomic_DNA"/>
</dbReference>
<sequence length="255" mass="29773">MRIISWNVNGIRAAIRKGFWDWFLSDGADIVCLQEVKARREQLDGQLDAAGDYRIYWNAAEKPGYSGVASLLRPQPLNTRTGLGYPKFDGEGRVLLHEFDSFFLFNIYFPNGQRDHERLDYKLRFYDAFLEEAEKLRKSGKAVITCGDFNTAHKEIDLKNPKANENTSGFLPVERAWMDRLVAAGYVDTFRMFHPEPEQYTWWTYRFNARKRNIGWRIDYFFIDREHAHMVKDAFILQQVPGSDHCPVGITLETD</sequence>
<dbReference type="GO" id="GO:0008081">
    <property type="term" value="F:phosphoric diester hydrolase activity"/>
    <property type="evidence" value="ECO:0007669"/>
    <property type="project" value="TreeGrafter"/>
</dbReference>
<reference evidence="9" key="1">
    <citation type="journal article" date="2020" name="mSystems">
        <title>Genome- and Community-Level Interaction Insights into Carbon Utilization and Element Cycling Functions of Hydrothermarchaeota in Hydrothermal Sediment.</title>
        <authorList>
            <person name="Zhou Z."/>
            <person name="Liu Y."/>
            <person name="Xu W."/>
            <person name="Pan J."/>
            <person name="Luo Z.H."/>
            <person name="Li M."/>
        </authorList>
    </citation>
    <scope>NUCLEOTIDE SEQUENCE [LARGE SCALE GENOMIC DNA]</scope>
    <source>
        <strain evidence="9">HyVt-527</strain>
    </source>
</reference>
<dbReference type="PROSITE" id="PS51435">
    <property type="entry name" value="AP_NUCLEASE_F1_4"/>
    <property type="match status" value="1"/>
</dbReference>
<proteinExistence type="inferred from homology"/>
<dbReference type="NCBIfam" id="TIGR00195">
    <property type="entry name" value="exoDNase_III"/>
    <property type="match status" value="1"/>
</dbReference>
<feature type="site" description="Transition state stabilizer" evidence="7">
    <location>
        <position position="150"/>
    </location>
</feature>
<dbReference type="InterPro" id="IPR020847">
    <property type="entry name" value="AP_endonuclease_F1_BS"/>
</dbReference>
<evidence type="ECO:0000256" key="4">
    <source>
        <dbReference type="ARBA" id="ARBA00022842"/>
    </source>
</evidence>
<evidence type="ECO:0000256" key="5">
    <source>
        <dbReference type="PIRSR" id="PIRSR604808-1"/>
    </source>
</evidence>
<evidence type="ECO:0000256" key="3">
    <source>
        <dbReference type="ARBA" id="ARBA00022801"/>
    </source>
</evidence>
<evidence type="ECO:0000256" key="2">
    <source>
        <dbReference type="ARBA" id="ARBA00022723"/>
    </source>
</evidence>
<organism evidence="9">
    <name type="scientific">Caldithrix abyssi</name>
    <dbReference type="NCBI Taxonomy" id="187145"/>
    <lineage>
        <taxon>Bacteria</taxon>
        <taxon>Pseudomonadati</taxon>
        <taxon>Calditrichota</taxon>
        <taxon>Calditrichia</taxon>
        <taxon>Calditrichales</taxon>
        <taxon>Calditrichaceae</taxon>
        <taxon>Caldithrix</taxon>
    </lineage>
</organism>
<dbReference type="GO" id="GO:0046872">
    <property type="term" value="F:metal ion binding"/>
    <property type="evidence" value="ECO:0007669"/>
    <property type="project" value="UniProtKB-KW"/>
</dbReference>
<dbReference type="GO" id="GO:0006284">
    <property type="term" value="P:base-excision repair"/>
    <property type="evidence" value="ECO:0007669"/>
    <property type="project" value="TreeGrafter"/>
</dbReference>
<evidence type="ECO:0000256" key="1">
    <source>
        <dbReference type="ARBA" id="ARBA00007092"/>
    </source>
</evidence>
<name>A0A7V5PP83_CALAY</name>
<feature type="site" description="Interaction with DNA substrate" evidence="7">
    <location>
        <position position="245"/>
    </location>
</feature>
<dbReference type="InterPro" id="IPR004808">
    <property type="entry name" value="AP_endonuc_1"/>
</dbReference>